<dbReference type="Proteomes" id="UP000298416">
    <property type="component" value="Unassembled WGS sequence"/>
</dbReference>
<dbReference type="SUPFAM" id="SSF103473">
    <property type="entry name" value="MFS general substrate transporter"/>
    <property type="match status" value="1"/>
</dbReference>
<protein>
    <recommendedName>
        <fullName evidence="8">Major facilitator superfamily (MFS) profile domain-containing protein</fullName>
    </recommendedName>
</protein>
<gene>
    <name evidence="9" type="ORF">SASPL_113551</name>
</gene>
<dbReference type="EMBL" id="PNBA02000005">
    <property type="protein sequence ID" value="KAG6423163.1"/>
    <property type="molecule type" value="Genomic_DNA"/>
</dbReference>
<dbReference type="InterPro" id="IPR036259">
    <property type="entry name" value="MFS_trans_sf"/>
</dbReference>
<evidence type="ECO:0000313" key="9">
    <source>
        <dbReference type="EMBL" id="KAG6423163.1"/>
    </source>
</evidence>
<dbReference type="InterPro" id="IPR020846">
    <property type="entry name" value="MFS_dom"/>
</dbReference>
<dbReference type="AlphaFoldDB" id="A0A8X8ZZW4"/>
<sequence>MAAIDYAESLLQKDEYVEGCPGCAVDRRKQLQRGMPLKQILTVWMIVLATALTIASLYPFLYFMIRDFHVADREEDIGYYAGFVGCSYMIGRAVSSTLWGVIADRYGRKPVIIIGCASVVVFNALFGLSVNYWMAIITRFLLGSMNGLLGPIKAYACETVRDEYQSYGLSAVSTAWGTGLVIGPALGGFLAQIPIFPALPDNLNICGSCDYRLFLDPGTFLHLSCYLLLESLMLLCDCQMFRQCSQAATEQSDINEMKENKASKKSLFKNWPLMSSIIVYCTFSLHDMAYSEIFSLWAESPRRLGGLGYSTEDVGSVLSVSGLGLLIFQSSLYPIMEKLLGPIMISRVLGIVSIPLLTSYHYIAMLSGITLSIVLNIASLLKNVLSISIVTGLFILQNRAVDQDQRGAANGLAMTFVSLFKAVGPLGGGALFSWAETRLGADFLPGDQMVFFILNIIEAIAVLMTFKPFLVERRNS</sequence>
<dbReference type="Pfam" id="PF07690">
    <property type="entry name" value="MFS_1"/>
    <property type="match status" value="1"/>
</dbReference>
<feature type="transmembrane region" description="Helical" evidence="7">
    <location>
        <begin position="77"/>
        <end position="99"/>
    </location>
</feature>
<evidence type="ECO:0000256" key="4">
    <source>
        <dbReference type="ARBA" id="ARBA00022989"/>
    </source>
</evidence>
<evidence type="ECO:0000256" key="2">
    <source>
        <dbReference type="ARBA" id="ARBA00022448"/>
    </source>
</evidence>
<feature type="transmembrane region" description="Helical" evidence="7">
    <location>
        <begin position="408"/>
        <end position="434"/>
    </location>
</feature>
<feature type="transmembrane region" description="Helical" evidence="7">
    <location>
        <begin position="111"/>
        <end position="135"/>
    </location>
</feature>
<evidence type="ECO:0000256" key="7">
    <source>
        <dbReference type="SAM" id="Phobius"/>
    </source>
</evidence>
<keyword evidence="5 7" id="KW-0472">Membrane</keyword>
<keyword evidence="2" id="KW-0813">Transport</keyword>
<dbReference type="PANTHER" id="PTHR23504">
    <property type="entry name" value="MAJOR FACILITATOR SUPERFAMILY DOMAIN-CONTAINING PROTEIN 10"/>
    <property type="match status" value="1"/>
</dbReference>
<evidence type="ECO:0000256" key="5">
    <source>
        <dbReference type="ARBA" id="ARBA00023136"/>
    </source>
</evidence>
<dbReference type="CDD" id="cd17330">
    <property type="entry name" value="MFS_SLC46_TetA_like"/>
    <property type="match status" value="1"/>
</dbReference>
<dbReference type="PROSITE" id="PS50850">
    <property type="entry name" value="MFS"/>
    <property type="match status" value="1"/>
</dbReference>
<feature type="domain" description="Major facilitator superfamily (MFS) profile" evidence="8">
    <location>
        <begin position="39"/>
        <end position="473"/>
    </location>
</feature>
<feature type="transmembrane region" description="Helical" evidence="7">
    <location>
        <begin position="340"/>
        <end position="363"/>
    </location>
</feature>
<proteinExistence type="inferred from homology"/>
<comment type="subcellular location">
    <subcellularLocation>
        <location evidence="1">Membrane</location>
        <topology evidence="1">Multi-pass membrane protein</topology>
    </subcellularLocation>
</comment>
<feature type="transmembrane region" description="Helical" evidence="7">
    <location>
        <begin position="449"/>
        <end position="470"/>
    </location>
</feature>
<feature type="transmembrane region" description="Helical" evidence="7">
    <location>
        <begin position="306"/>
        <end position="328"/>
    </location>
</feature>
<dbReference type="GO" id="GO:0009705">
    <property type="term" value="C:plant-type vacuole membrane"/>
    <property type="evidence" value="ECO:0007669"/>
    <property type="project" value="TreeGrafter"/>
</dbReference>
<reference evidence="9" key="2">
    <citation type="submission" date="2020-08" db="EMBL/GenBank/DDBJ databases">
        <title>Plant Genome Project.</title>
        <authorList>
            <person name="Zhang R.-G."/>
        </authorList>
    </citation>
    <scope>NUCLEOTIDE SEQUENCE</scope>
    <source>
        <strain evidence="9">Huo1</strain>
        <tissue evidence="9">Leaf</tissue>
    </source>
</reference>
<feature type="transmembrane region" description="Helical" evidence="7">
    <location>
        <begin position="41"/>
        <end position="65"/>
    </location>
</feature>
<comment type="caution">
    <text evidence="9">The sequence shown here is derived from an EMBL/GenBank/DDBJ whole genome shotgun (WGS) entry which is preliminary data.</text>
</comment>
<dbReference type="Gene3D" id="1.20.1250.20">
    <property type="entry name" value="MFS general substrate transporter like domains"/>
    <property type="match status" value="1"/>
</dbReference>
<keyword evidence="4 7" id="KW-1133">Transmembrane helix</keyword>
<keyword evidence="3 7" id="KW-0812">Transmembrane</keyword>
<keyword evidence="10" id="KW-1185">Reference proteome</keyword>
<feature type="transmembrane region" description="Helical" evidence="7">
    <location>
        <begin position="267"/>
        <end position="286"/>
    </location>
</feature>
<evidence type="ECO:0000313" key="10">
    <source>
        <dbReference type="Proteomes" id="UP000298416"/>
    </source>
</evidence>
<dbReference type="InterPro" id="IPR011701">
    <property type="entry name" value="MFS"/>
</dbReference>
<evidence type="ECO:0000256" key="6">
    <source>
        <dbReference type="ARBA" id="ARBA00044504"/>
    </source>
</evidence>
<dbReference type="GO" id="GO:0005886">
    <property type="term" value="C:plasma membrane"/>
    <property type="evidence" value="ECO:0007669"/>
    <property type="project" value="TreeGrafter"/>
</dbReference>
<dbReference type="GO" id="GO:0022821">
    <property type="term" value="F:solute:potassium antiporter activity"/>
    <property type="evidence" value="ECO:0007669"/>
    <property type="project" value="TreeGrafter"/>
</dbReference>
<reference evidence="9" key="1">
    <citation type="submission" date="2018-01" db="EMBL/GenBank/DDBJ databases">
        <authorList>
            <person name="Mao J.F."/>
        </authorList>
    </citation>
    <scope>NUCLEOTIDE SEQUENCE</scope>
    <source>
        <strain evidence="9">Huo1</strain>
        <tissue evidence="9">Leaf</tissue>
    </source>
</reference>
<organism evidence="9">
    <name type="scientific">Salvia splendens</name>
    <name type="common">Scarlet sage</name>
    <dbReference type="NCBI Taxonomy" id="180675"/>
    <lineage>
        <taxon>Eukaryota</taxon>
        <taxon>Viridiplantae</taxon>
        <taxon>Streptophyta</taxon>
        <taxon>Embryophyta</taxon>
        <taxon>Tracheophyta</taxon>
        <taxon>Spermatophyta</taxon>
        <taxon>Magnoliopsida</taxon>
        <taxon>eudicotyledons</taxon>
        <taxon>Gunneridae</taxon>
        <taxon>Pentapetalae</taxon>
        <taxon>asterids</taxon>
        <taxon>lamiids</taxon>
        <taxon>Lamiales</taxon>
        <taxon>Lamiaceae</taxon>
        <taxon>Nepetoideae</taxon>
        <taxon>Mentheae</taxon>
        <taxon>Salviinae</taxon>
        <taxon>Salvia</taxon>
        <taxon>Salvia subgen. Calosphace</taxon>
        <taxon>core Calosphace</taxon>
    </lineage>
</organism>
<evidence type="ECO:0000256" key="1">
    <source>
        <dbReference type="ARBA" id="ARBA00004141"/>
    </source>
</evidence>
<dbReference type="PANTHER" id="PTHR23504:SF114">
    <property type="entry name" value="PROTEIN ZINC INDUCED FACILITATOR-LIKE 1"/>
    <property type="match status" value="1"/>
</dbReference>
<name>A0A8X8ZZW4_SALSN</name>
<evidence type="ECO:0000259" key="8">
    <source>
        <dbReference type="PROSITE" id="PS50850"/>
    </source>
</evidence>
<evidence type="ECO:0000256" key="3">
    <source>
        <dbReference type="ARBA" id="ARBA00022692"/>
    </source>
</evidence>
<accession>A0A8X8ZZW4</accession>
<dbReference type="GO" id="GO:0090333">
    <property type="term" value="P:regulation of stomatal closure"/>
    <property type="evidence" value="ECO:0007669"/>
    <property type="project" value="TreeGrafter"/>
</dbReference>
<feature type="transmembrane region" description="Helical" evidence="7">
    <location>
        <begin position="369"/>
        <end position="396"/>
    </location>
</feature>
<comment type="similarity">
    <text evidence="6">Belongs to the major facilitator superfamily. Phosphate:H(+) symporter (TC 2.A.1.9) family.</text>
</comment>